<dbReference type="SUPFAM" id="SSF101908">
    <property type="entry name" value="Putative isomerase YbhE"/>
    <property type="match status" value="1"/>
</dbReference>
<reference evidence="13 14" key="1">
    <citation type="submission" date="2018-04" db="EMBL/GenBank/DDBJ databases">
        <authorList>
            <person name="Huttner S."/>
            <person name="Dainat J."/>
        </authorList>
    </citation>
    <scope>NUCLEOTIDE SEQUENCE [LARGE SCALE GENOMIC DNA]</scope>
</reference>
<keyword evidence="7 11" id="KW-0853">WD repeat</keyword>
<name>A0A3S4D305_9PEZI</name>
<evidence type="ECO:0000256" key="12">
    <source>
        <dbReference type="SAM" id="MobiDB-lite"/>
    </source>
</evidence>
<dbReference type="GO" id="GO:0005737">
    <property type="term" value="C:cytoplasm"/>
    <property type="evidence" value="ECO:0007669"/>
    <property type="project" value="UniProtKB-SubCell"/>
</dbReference>
<dbReference type="Pfam" id="PF00400">
    <property type="entry name" value="WD40"/>
    <property type="match status" value="6"/>
</dbReference>
<dbReference type="InterPro" id="IPR015943">
    <property type="entry name" value="WD40/YVTN_repeat-like_dom_sf"/>
</dbReference>
<dbReference type="PROSITE" id="PS50082">
    <property type="entry name" value="WD_REPEATS_2"/>
    <property type="match status" value="5"/>
</dbReference>
<dbReference type="PANTHER" id="PTHR44111:SF1">
    <property type="entry name" value="ELONGATOR COMPLEX PROTEIN 2"/>
    <property type="match status" value="1"/>
</dbReference>
<evidence type="ECO:0000256" key="2">
    <source>
        <dbReference type="ARBA" id="ARBA00004496"/>
    </source>
</evidence>
<feature type="region of interest" description="Disordered" evidence="12">
    <location>
        <begin position="534"/>
        <end position="562"/>
    </location>
</feature>
<evidence type="ECO:0000256" key="1">
    <source>
        <dbReference type="ARBA" id="ARBA00004123"/>
    </source>
</evidence>
<comment type="pathway">
    <text evidence="3">tRNA modification; 5-methoxycarbonylmethyl-2-thiouridine-tRNA biosynthesis.</text>
</comment>
<keyword evidence="9" id="KW-0677">Repeat</keyword>
<protein>
    <recommendedName>
        <fullName evidence="5">Elongator complex protein 2</fullName>
    </recommendedName>
</protein>
<evidence type="ECO:0000256" key="5">
    <source>
        <dbReference type="ARBA" id="ARBA00020267"/>
    </source>
</evidence>
<evidence type="ECO:0000256" key="7">
    <source>
        <dbReference type="ARBA" id="ARBA00022574"/>
    </source>
</evidence>
<comment type="similarity">
    <text evidence="4">Belongs to the WD repeat ELP2 family.</text>
</comment>
<dbReference type="EMBL" id="OUUZ01000008">
    <property type="protein sequence ID" value="SPQ21084.1"/>
    <property type="molecule type" value="Genomic_DNA"/>
</dbReference>
<evidence type="ECO:0000256" key="9">
    <source>
        <dbReference type="ARBA" id="ARBA00022737"/>
    </source>
</evidence>
<evidence type="ECO:0000313" key="13">
    <source>
        <dbReference type="EMBL" id="SPQ21084.1"/>
    </source>
</evidence>
<keyword evidence="10" id="KW-0539">Nucleus</keyword>
<evidence type="ECO:0000256" key="6">
    <source>
        <dbReference type="ARBA" id="ARBA00022490"/>
    </source>
</evidence>
<evidence type="ECO:0000256" key="8">
    <source>
        <dbReference type="ARBA" id="ARBA00022694"/>
    </source>
</evidence>
<accession>A0A3S4D305</accession>
<proteinExistence type="inferred from homology"/>
<organism evidence="13 14">
    <name type="scientific">Thermothielavioides terrestris</name>
    <dbReference type="NCBI Taxonomy" id="2587410"/>
    <lineage>
        <taxon>Eukaryota</taxon>
        <taxon>Fungi</taxon>
        <taxon>Dikarya</taxon>
        <taxon>Ascomycota</taxon>
        <taxon>Pezizomycotina</taxon>
        <taxon>Sordariomycetes</taxon>
        <taxon>Sordariomycetidae</taxon>
        <taxon>Sordariales</taxon>
        <taxon>Chaetomiaceae</taxon>
        <taxon>Thermothielavioides</taxon>
    </lineage>
</organism>
<evidence type="ECO:0000256" key="4">
    <source>
        <dbReference type="ARBA" id="ARBA00005881"/>
    </source>
</evidence>
<comment type="subcellular location">
    <subcellularLocation>
        <location evidence="2">Cytoplasm</location>
    </subcellularLocation>
    <subcellularLocation>
        <location evidence="1">Nucleus</location>
    </subcellularLocation>
</comment>
<dbReference type="InterPro" id="IPR037289">
    <property type="entry name" value="Elp2"/>
</dbReference>
<feature type="repeat" description="WD" evidence="11">
    <location>
        <begin position="53"/>
        <end position="100"/>
    </location>
</feature>
<dbReference type="FunFam" id="2.130.10.10:FF:000400">
    <property type="entry name" value="Elongator acetyltransferase complex subunit 2"/>
    <property type="match status" value="1"/>
</dbReference>
<evidence type="ECO:0000256" key="11">
    <source>
        <dbReference type="PROSITE-ProRule" id="PRU00221"/>
    </source>
</evidence>
<keyword evidence="8" id="KW-0819">tRNA processing</keyword>
<dbReference type="CDD" id="cd00200">
    <property type="entry name" value="WD40"/>
    <property type="match status" value="1"/>
</dbReference>
<dbReference type="PROSITE" id="PS50294">
    <property type="entry name" value="WD_REPEATS_REGION"/>
    <property type="match status" value="2"/>
</dbReference>
<sequence length="848" mass="90838">MSEAIIDSRYLSAGANRYAAAADWGENGLVAFGSDTNICLWNPADSRGISHILSGHTAHVRAVKFLPRDDDQGEVVHFVSGGDDKQLRLWAIDPETGLASCVQNVQEHTEPINCIAALTGAASATTARRIFATGAADATVKVWALEAGRMALLQTIKTTKKYIPLTVALRALDEHGNGLMLAVAGTTNVVQIFTASLADGTAGVEFTLQATLPGHETWIRSLDFVQEKPERESDILLASASQDKYIRLWRIHQGTALSALSAAGLDLSADSLMPGNKIHKVTAAGTKYCIMFEALLLGHEDWIYSARWSRAADGKLQLLSASADNSLCIWESDTESGIWITVARLGEVSREKGATTATGSIGGFWTGLWSPSGTTVITLGRTGSWRRWDYDAAADVWRQNFAISGHTRAVTGISWSPDGAYLLSTSADQTTRLHAEWTTGSNTNAPSWHEMSRPQIHGYDLNCISTLGPSSFVSGADEKLMRVFTEPKAVARMLSRLTNTVATPEPSSLAPDAANMPVLGLSNKAIDEADALVDNDNDPSSSSFPTPTATTTHNNNHPVTSSPLDAITDHPPFEESLSRHTLWPETEKLYGHGYELACLAASHDGALVASACRASSLNHAVVRLFETRRWTELRPPLAAHALTVARVRFAPDDRLLLSVGRDRQWVVWERGAAASASGGGDGGGSGDSGGAGGYKLAQANPKGHTRMILDAAWAPTLGDGGVRVFATAGRDKQVKVWVRQGDGEQFELGLTVAEEHPVTALDFVPELTADGLLLLAVGTEAGKLLVLSLKVQQGQVEVVSTLRVRPELCLPKAVMQLAWRPAREGQKGRELAIAGEDGSLRIYAFPTL</sequence>
<dbReference type="SMART" id="SM00320">
    <property type="entry name" value="WD40"/>
    <property type="match status" value="11"/>
</dbReference>
<gene>
    <name evidence="13" type="ORF">TT172_LOCUS3503</name>
</gene>
<feature type="compositionally biased region" description="Low complexity" evidence="12">
    <location>
        <begin position="538"/>
        <end position="562"/>
    </location>
</feature>
<dbReference type="Gene3D" id="2.130.10.10">
    <property type="entry name" value="YVTN repeat-like/Quinoprotein amine dehydrogenase"/>
    <property type="match status" value="4"/>
</dbReference>
<dbReference type="InterPro" id="IPR001680">
    <property type="entry name" value="WD40_rpt"/>
</dbReference>
<feature type="repeat" description="WD" evidence="11">
    <location>
        <begin position="637"/>
        <end position="669"/>
    </location>
</feature>
<dbReference type="InterPro" id="IPR036322">
    <property type="entry name" value="WD40_repeat_dom_sf"/>
</dbReference>
<feature type="repeat" description="WD" evidence="11">
    <location>
        <begin position="296"/>
        <end position="331"/>
    </location>
</feature>
<evidence type="ECO:0000256" key="10">
    <source>
        <dbReference type="ARBA" id="ARBA00023242"/>
    </source>
</evidence>
<dbReference type="UniPathway" id="UPA00988"/>
<dbReference type="Proteomes" id="UP000289323">
    <property type="component" value="Unassembled WGS sequence"/>
</dbReference>
<evidence type="ECO:0000256" key="3">
    <source>
        <dbReference type="ARBA" id="ARBA00005043"/>
    </source>
</evidence>
<keyword evidence="6" id="KW-0963">Cytoplasm</keyword>
<feature type="compositionally biased region" description="Gly residues" evidence="12">
    <location>
        <begin position="677"/>
        <end position="693"/>
    </location>
</feature>
<dbReference type="PANTHER" id="PTHR44111">
    <property type="entry name" value="ELONGATOR COMPLEX PROTEIN 2"/>
    <property type="match status" value="1"/>
</dbReference>
<dbReference type="GO" id="GO:0005634">
    <property type="term" value="C:nucleus"/>
    <property type="evidence" value="ECO:0007669"/>
    <property type="project" value="UniProtKB-SubCell"/>
</dbReference>
<feature type="repeat" description="WD" evidence="11">
    <location>
        <begin position="212"/>
        <end position="259"/>
    </location>
</feature>
<dbReference type="AlphaFoldDB" id="A0A3S4D305"/>
<evidence type="ECO:0000313" key="14">
    <source>
        <dbReference type="Proteomes" id="UP000289323"/>
    </source>
</evidence>
<dbReference type="SUPFAM" id="SSF50978">
    <property type="entry name" value="WD40 repeat-like"/>
    <property type="match status" value="1"/>
</dbReference>
<dbReference type="GO" id="GO:0002098">
    <property type="term" value="P:tRNA wobble uridine modification"/>
    <property type="evidence" value="ECO:0007669"/>
    <property type="project" value="InterPro"/>
</dbReference>
<feature type="region of interest" description="Disordered" evidence="12">
    <location>
        <begin position="674"/>
        <end position="696"/>
    </location>
</feature>
<feature type="repeat" description="WD" evidence="11">
    <location>
        <begin position="403"/>
        <end position="433"/>
    </location>
</feature>
<dbReference type="GO" id="GO:0033588">
    <property type="term" value="C:elongator holoenzyme complex"/>
    <property type="evidence" value="ECO:0007669"/>
    <property type="project" value="InterPro"/>
</dbReference>